<name>A9GD01_SORC5</name>
<keyword evidence="1" id="KW-0812">Transmembrane</keyword>
<dbReference type="InterPro" id="IPR058581">
    <property type="entry name" value="TM_HPP"/>
</dbReference>
<dbReference type="Proteomes" id="UP000002139">
    <property type="component" value="Chromosome"/>
</dbReference>
<evidence type="ECO:0000313" key="4">
    <source>
        <dbReference type="Proteomes" id="UP000002139"/>
    </source>
</evidence>
<dbReference type="BioCyc" id="SCEL448385:SCE_RS46675-MONOMER"/>
<dbReference type="Pfam" id="PF04982">
    <property type="entry name" value="TM_HPP"/>
    <property type="match status" value="1"/>
</dbReference>
<dbReference type="HOGENOM" id="CLU_102559_1_0_7"/>
<dbReference type="EMBL" id="AM746676">
    <property type="protein sequence ID" value="CAN99292.1"/>
    <property type="molecule type" value="Genomic_DNA"/>
</dbReference>
<gene>
    <name evidence="3" type="ordered locus">sce9119</name>
</gene>
<keyword evidence="4" id="KW-1185">Reference proteome</keyword>
<dbReference type="STRING" id="448385.sce9119"/>
<keyword evidence="1" id="KW-0472">Membrane</keyword>
<dbReference type="AlphaFoldDB" id="A9GD01"/>
<sequence>MIPDRGAGERWPMMNRTAPRPRLHAARARLAIARLPEAVWAPLAGAALMALPAAVGLVMGKPWLFPSLGPTVFVHVTTPRSRGARLYNTLVGHLLGIVAAAAAVAVLGAAAEPSVMGSGHLLWRRAWASVLAVALTLLSQELLKAQHAPAAATTMLITLGGFRADWSDAATITAGVLLVALPGELARRARIPPSHGP</sequence>
<feature type="transmembrane region" description="Helical" evidence="1">
    <location>
        <begin position="90"/>
        <end position="110"/>
    </location>
</feature>
<dbReference type="OrthoDB" id="9811720at2"/>
<feature type="domain" description="HPP transmembrane region" evidence="2">
    <location>
        <begin position="34"/>
        <end position="181"/>
    </location>
</feature>
<proteinExistence type="predicted"/>
<reference evidence="3 4" key="1">
    <citation type="journal article" date="2007" name="Nat. Biotechnol.">
        <title>Complete genome sequence of the myxobacterium Sorangium cellulosum.</title>
        <authorList>
            <person name="Schneiker S."/>
            <person name="Perlova O."/>
            <person name="Kaiser O."/>
            <person name="Gerth K."/>
            <person name="Alici A."/>
            <person name="Altmeyer M.O."/>
            <person name="Bartels D."/>
            <person name="Bekel T."/>
            <person name="Beyer S."/>
            <person name="Bode E."/>
            <person name="Bode H.B."/>
            <person name="Bolten C.J."/>
            <person name="Choudhuri J.V."/>
            <person name="Doss S."/>
            <person name="Elnakady Y.A."/>
            <person name="Frank B."/>
            <person name="Gaigalat L."/>
            <person name="Goesmann A."/>
            <person name="Groeger C."/>
            <person name="Gross F."/>
            <person name="Jelsbak L."/>
            <person name="Jelsbak L."/>
            <person name="Kalinowski J."/>
            <person name="Kegler C."/>
            <person name="Knauber T."/>
            <person name="Konietzny S."/>
            <person name="Kopp M."/>
            <person name="Krause L."/>
            <person name="Krug D."/>
            <person name="Linke B."/>
            <person name="Mahmud T."/>
            <person name="Martinez-Arias R."/>
            <person name="McHardy A.C."/>
            <person name="Merai M."/>
            <person name="Meyer F."/>
            <person name="Mormann S."/>
            <person name="Munoz-Dorado J."/>
            <person name="Perez J."/>
            <person name="Pradella S."/>
            <person name="Rachid S."/>
            <person name="Raddatz G."/>
            <person name="Rosenau F."/>
            <person name="Rueckert C."/>
            <person name="Sasse F."/>
            <person name="Scharfe M."/>
            <person name="Schuster S.C."/>
            <person name="Suen G."/>
            <person name="Treuner-Lange A."/>
            <person name="Velicer G.J."/>
            <person name="Vorholter F.-J."/>
            <person name="Weissman K.J."/>
            <person name="Welch R.D."/>
            <person name="Wenzel S.C."/>
            <person name="Whitworth D.E."/>
            <person name="Wilhelm S."/>
            <person name="Wittmann C."/>
            <person name="Bloecker H."/>
            <person name="Puehler A."/>
            <person name="Mueller R."/>
        </authorList>
    </citation>
    <scope>NUCLEOTIDE SEQUENCE [LARGE SCALE GENOMIC DNA]</scope>
    <source>
        <strain evidence="4">So ce56</strain>
    </source>
</reference>
<accession>A9GD01</accession>
<dbReference type="KEGG" id="scl:sce9119"/>
<keyword evidence="1" id="KW-1133">Transmembrane helix</keyword>
<organism evidence="3 4">
    <name type="scientific">Sorangium cellulosum (strain So ce56)</name>
    <name type="common">Polyangium cellulosum (strain So ce56)</name>
    <dbReference type="NCBI Taxonomy" id="448385"/>
    <lineage>
        <taxon>Bacteria</taxon>
        <taxon>Pseudomonadati</taxon>
        <taxon>Myxococcota</taxon>
        <taxon>Polyangia</taxon>
        <taxon>Polyangiales</taxon>
        <taxon>Polyangiaceae</taxon>
        <taxon>Sorangium</taxon>
    </lineage>
</organism>
<feature type="transmembrane region" description="Helical" evidence="1">
    <location>
        <begin position="39"/>
        <end position="59"/>
    </location>
</feature>
<dbReference type="RefSeq" id="WP_012241728.1">
    <property type="nucleotide sequence ID" value="NC_010162.1"/>
</dbReference>
<evidence type="ECO:0000256" key="1">
    <source>
        <dbReference type="SAM" id="Phobius"/>
    </source>
</evidence>
<protein>
    <submittedName>
        <fullName evidence="3">Membrane protein</fullName>
    </submittedName>
</protein>
<evidence type="ECO:0000313" key="3">
    <source>
        <dbReference type="EMBL" id="CAN99292.1"/>
    </source>
</evidence>
<evidence type="ECO:0000259" key="2">
    <source>
        <dbReference type="Pfam" id="PF04982"/>
    </source>
</evidence>
<dbReference type="eggNOG" id="COG3448">
    <property type="taxonomic scope" value="Bacteria"/>
</dbReference>